<dbReference type="Proteomes" id="UP001652581">
    <property type="component" value="Chromosome 1"/>
</dbReference>
<name>A0ABM5E1H8_VICPA</name>
<feature type="region of interest" description="Disordered" evidence="1">
    <location>
        <begin position="88"/>
        <end position="116"/>
    </location>
</feature>
<evidence type="ECO:0000259" key="2">
    <source>
        <dbReference type="Pfam" id="PF00620"/>
    </source>
</evidence>
<gene>
    <name evidence="4" type="primary">LOC116280209</name>
</gene>
<sequence>MNSHTVNDVINMSLPMLEVTGSEKDVQLRVTSGKNETSYPLIGHEHPYGIKMSHLQTTALLPQELEDSTSPPLQEDFLLEKRCPEVPGQFNLKPRHPARSQQGRDPPGQKTAKKSSVRNWAFWWRSSTHQDNQCPTPPSAKPRQLFGVPLMDVCEDDKLPTPIPEMLKFINQKGPLIEGIFRKSASIKLCRALKEELNSGDKVNLEDESVPVVASVIKAEKVLALSTYRVTLKLCDRSFIITAQEQ</sequence>
<dbReference type="PANTHER" id="PTHR23179:SF37">
    <property type="entry name" value="1700006A11RIK PROTEIN"/>
    <property type="match status" value="1"/>
</dbReference>
<proteinExistence type="predicted"/>
<dbReference type="PANTHER" id="PTHR23179">
    <property type="entry name" value="T-CELL ACTIVATION RHO GTPASE ACTIVATING PROTEIN-RELATED"/>
    <property type="match status" value="1"/>
</dbReference>
<evidence type="ECO:0000313" key="3">
    <source>
        <dbReference type="Proteomes" id="UP001652581"/>
    </source>
</evidence>
<dbReference type="Gene3D" id="1.10.555.10">
    <property type="entry name" value="Rho GTPase activation protein"/>
    <property type="match status" value="1"/>
</dbReference>
<dbReference type="GeneID" id="116280209"/>
<accession>A0ABM5E1H8</accession>
<protein>
    <submittedName>
        <fullName evidence="4">Rho GTPase-activating protein 20-like</fullName>
    </submittedName>
</protein>
<dbReference type="InterPro" id="IPR000198">
    <property type="entry name" value="RhoGAP_dom"/>
</dbReference>
<reference evidence="3" key="1">
    <citation type="submission" date="2025-05" db="UniProtKB">
        <authorList>
            <consortium name="RefSeq"/>
        </authorList>
    </citation>
    <scope>NUCLEOTIDE SEQUENCE [LARGE SCALE GENOMIC DNA]</scope>
</reference>
<dbReference type="InterPro" id="IPR008936">
    <property type="entry name" value="Rho_GTPase_activation_prot"/>
</dbReference>
<reference evidence="4" key="2">
    <citation type="submission" date="2025-08" db="UniProtKB">
        <authorList>
            <consortium name="RefSeq"/>
        </authorList>
    </citation>
    <scope>IDENTIFICATION</scope>
</reference>
<dbReference type="RefSeq" id="XP_072827011.1">
    <property type="nucleotide sequence ID" value="XM_072970910.1"/>
</dbReference>
<dbReference type="SUPFAM" id="SSF48350">
    <property type="entry name" value="GTPase activation domain, GAP"/>
    <property type="match status" value="1"/>
</dbReference>
<evidence type="ECO:0000256" key="1">
    <source>
        <dbReference type="SAM" id="MobiDB-lite"/>
    </source>
</evidence>
<organism evidence="3 4">
    <name type="scientific">Vicugna pacos</name>
    <name type="common">Alpaca</name>
    <name type="synonym">Lama pacos</name>
    <dbReference type="NCBI Taxonomy" id="30538"/>
    <lineage>
        <taxon>Eukaryota</taxon>
        <taxon>Metazoa</taxon>
        <taxon>Chordata</taxon>
        <taxon>Craniata</taxon>
        <taxon>Vertebrata</taxon>
        <taxon>Euteleostomi</taxon>
        <taxon>Mammalia</taxon>
        <taxon>Eutheria</taxon>
        <taxon>Laurasiatheria</taxon>
        <taxon>Artiodactyla</taxon>
        <taxon>Tylopoda</taxon>
        <taxon>Camelidae</taxon>
        <taxon>Vicugna</taxon>
    </lineage>
</organism>
<dbReference type="Pfam" id="PF00620">
    <property type="entry name" value="RhoGAP"/>
    <property type="match status" value="1"/>
</dbReference>
<feature type="domain" description="Rho-GAP" evidence="2">
    <location>
        <begin position="160"/>
        <end position="218"/>
    </location>
</feature>
<keyword evidence="3" id="KW-1185">Reference proteome</keyword>
<evidence type="ECO:0000313" key="4">
    <source>
        <dbReference type="RefSeq" id="XP_072827011.1"/>
    </source>
</evidence>